<dbReference type="Proteomes" id="UP000254589">
    <property type="component" value="Unassembled WGS sequence"/>
</dbReference>
<feature type="domain" description="BON" evidence="2">
    <location>
        <begin position="223"/>
        <end position="291"/>
    </location>
</feature>
<keyword evidence="4" id="KW-0449">Lipoprotein</keyword>
<feature type="compositionally biased region" description="Polar residues" evidence="1">
    <location>
        <begin position="90"/>
        <end position="101"/>
    </location>
</feature>
<sequence>MAKRNSPSPGNADEGMQNEEHVLTHEDGDAETVGGGGQGSDALNGPEGTNSAASHESRQSAMRNAQTAQAVRQSDPAWLGASRPKRGAQQKPSTQTPSKAQAGNPGGARSGHGYAPEIAHGEESGYGPGDAPPGEHPRFGRQSGYGPHDDYAGTGRNAAGHVPSPPSPTQSRRVVWPEGTVGAPGDEQTSARAGLRGTSQHTTSLPVQAGSRGASSAPSGDADDAVLRDAVRKALRDAWDLDVSRVEVSVRGGRVLLTGAVPERSMQHVVETVVAKVAGVIGVDNQLHERREKPMSRPGESQEGHKI</sequence>
<dbReference type="EMBL" id="CP010310">
    <property type="protein sequence ID" value="AJC22283.1"/>
    <property type="molecule type" value="Genomic_DNA"/>
</dbReference>
<feature type="compositionally biased region" description="Polar residues" evidence="1">
    <location>
        <begin position="187"/>
        <end position="206"/>
    </location>
</feature>
<dbReference type="Proteomes" id="UP000035086">
    <property type="component" value="Chromosome"/>
</dbReference>
<dbReference type="InterPro" id="IPR007055">
    <property type="entry name" value="BON_dom"/>
</dbReference>
<proteinExistence type="predicted"/>
<dbReference type="RefSeq" id="WP_039411030.1">
    <property type="nucleotide sequence ID" value="NZ_CP010310.2"/>
</dbReference>
<dbReference type="Pfam" id="PF04972">
    <property type="entry name" value="BON"/>
    <property type="match status" value="1"/>
</dbReference>
<reference evidence="3" key="2">
    <citation type="submission" date="2016-11" db="EMBL/GenBank/DDBJ databases">
        <title>Complete Genome Sequencing of Pandoraea pulmonicola DSM 16583.</title>
        <authorList>
            <person name="Chan K.-G."/>
        </authorList>
    </citation>
    <scope>NUCLEOTIDE SEQUENCE</scope>
    <source>
        <strain evidence="3">DSM 16583</strain>
    </source>
</reference>
<organism evidence="4 6">
    <name type="scientific">Pandoraea pulmonicola</name>
    <dbReference type="NCBI Taxonomy" id="93221"/>
    <lineage>
        <taxon>Bacteria</taxon>
        <taxon>Pseudomonadati</taxon>
        <taxon>Pseudomonadota</taxon>
        <taxon>Betaproteobacteria</taxon>
        <taxon>Burkholderiales</taxon>
        <taxon>Burkholderiaceae</taxon>
        <taxon>Pandoraea</taxon>
    </lineage>
</organism>
<reference evidence="4 6" key="3">
    <citation type="submission" date="2018-06" db="EMBL/GenBank/DDBJ databases">
        <authorList>
            <consortium name="Pathogen Informatics"/>
            <person name="Doyle S."/>
        </authorList>
    </citation>
    <scope>NUCLEOTIDE SEQUENCE [LARGE SCALE GENOMIC DNA]</scope>
    <source>
        <strain evidence="4 6">NCTC13159</strain>
    </source>
</reference>
<feature type="compositionally biased region" description="Basic and acidic residues" evidence="1">
    <location>
        <begin position="18"/>
        <end position="27"/>
    </location>
</feature>
<evidence type="ECO:0000256" key="1">
    <source>
        <dbReference type="SAM" id="MobiDB-lite"/>
    </source>
</evidence>
<reference evidence="5" key="1">
    <citation type="submission" date="2014-12" db="EMBL/GenBank/DDBJ databases">
        <title>Complete Genome Sequencing of Pandoraea pulmonicola DSM 16583.</title>
        <authorList>
            <person name="Chan K.-G."/>
        </authorList>
    </citation>
    <scope>NUCLEOTIDE SEQUENCE [LARGE SCALE GENOMIC DNA]</scope>
    <source>
        <strain evidence="5">DSM 16583</strain>
    </source>
</reference>
<evidence type="ECO:0000313" key="6">
    <source>
        <dbReference type="Proteomes" id="UP000254589"/>
    </source>
</evidence>
<dbReference type="AlphaFoldDB" id="A0AAJ4Z8A7"/>
<dbReference type="PROSITE" id="PS50914">
    <property type="entry name" value="BON"/>
    <property type="match status" value="1"/>
</dbReference>
<name>A0AAJ4Z8A7_PANPU</name>
<dbReference type="KEGG" id="ppul:RO07_20525"/>
<evidence type="ECO:0000313" key="5">
    <source>
        <dbReference type="Proteomes" id="UP000035086"/>
    </source>
</evidence>
<feature type="compositionally biased region" description="Polar residues" evidence="1">
    <location>
        <begin position="47"/>
        <end position="72"/>
    </location>
</feature>
<evidence type="ECO:0000313" key="3">
    <source>
        <dbReference type="EMBL" id="AJC22283.1"/>
    </source>
</evidence>
<feature type="compositionally biased region" description="Low complexity" evidence="1">
    <location>
        <begin position="209"/>
        <end position="220"/>
    </location>
</feature>
<evidence type="ECO:0000259" key="2">
    <source>
        <dbReference type="PROSITE" id="PS50914"/>
    </source>
</evidence>
<dbReference type="Gene3D" id="3.30.1340.30">
    <property type="match status" value="1"/>
</dbReference>
<gene>
    <name evidence="4" type="ORF">NCTC13159_00098</name>
    <name evidence="3" type="ORF">RO07_20525</name>
</gene>
<keyword evidence="5" id="KW-1185">Reference proteome</keyword>
<feature type="region of interest" description="Disordered" evidence="1">
    <location>
        <begin position="1"/>
        <end position="223"/>
    </location>
</feature>
<evidence type="ECO:0000313" key="4">
    <source>
        <dbReference type="EMBL" id="SUA88648.1"/>
    </source>
</evidence>
<dbReference type="EMBL" id="UGSJ01000001">
    <property type="protein sequence ID" value="SUA88648.1"/>
    <property type="molecule type" value="Genomic_DNA"/>
</dbReference>
<protein>
    <submittedName>
        <fullName evidence="4">Predicted periplasmic or secreted lipoprotein</fullName>
    </submittedName>
</protein>
<accession>A0AAJ4Z8A7</accession>